<keyword evidence="5" id="KW-1185">Reference proteome</keyword>
<evidence type="ECO:0000313" key="5">
    <source>
        <dbReference type="Proteomes" id="UP000327013"/>
    </source>
</evidence>
<gene>
    <name evidence="4" type="ORF">FH972_011491</name>
</gene>
<evidence type="ECO:0000256" key="1">
    <source>
        <dbReference type="ARBA" id="ARBA00023013"/>
    </source>
</evidence>
<sequence>MYSEFKSLSFMGVSDSQMFLSEKDLNAMEFNFLVPPTLEFQEDHGKPEVVKQEEEEEEENKKKKKINIPSVTVGEFRDVEDDEDGFKTPTSLDHKIPAILQCPPAPRKPKTIPLTKRKAARQRILLDLSNDIEALFPQALLEDLSRGKIKKIRKEQDETVS</sequence>
<dbReference type="EMBL" id="CM017324">
    <property type="protein sequence ID" value="KAE8039043.1"/>
    <property type="molecule type" value="Genomic_DNA"/>
</dbReference>
<dbReference type="Proteomes" id="UP000327013">
    <property type="component" value="Chromosome 4"/>
</dbReference>
<dbReference type="OrthoDB" id="1933617at2759"/>
<organism evidence="4 5">
    <name type="scientific">Carpinus fangiana</name>
    <dbReference type="NCBI Taxonomy" id="176857"/>
    <lineage>
        <taxon>Eukaryota</taxon>
        <taxon>Viridiplantae</taxon>
        <taxon>Streptophyta</taxon>
        <taxon>Embryophyta</taxon>
        <taxon>Tracheophyta</taxon>
        <taxon>Spermatophyta</taxon>
        <taxon>Magnoliopsida</taxon>
        <taxon>eudicotyledons</taxon>
        <taxon>Gunneridae</taxon>
        <taxon>Pentapetalae</taxon>
        <taxon>rosids</taxon>
        <taxon>fabids</taxon>
        <taxon>Fagales</taxon>
        <taxon>Betulaceae</taxon>
        <taxon>Carpinus</taxon>
    </lineage>
</organism>
<proteinExistence type="predicted"/>
<feature type="region of interest" description="Disordered" evidence="3">
    <location>
        <begin position="39"/>
        <end position="66"/>
    </location>
</feature>
<feature type="compositionally biased region" description="Basic and acidic residues" evidence="3">
    <location>
        <begin position="41"/>
        <end position="52"/>
    </location>
</feature>
<protein>
    <recommendedName>
        <fullName evidence="6">Cyclin-dependent protein kinase inhibitor SMR3</fullName>
    </recommendedName>
</protein>
<keyword evidence="2" id="KW-0131">Cell cycle</keyword>
<reference evidence="4 5" key="1">
    <citation type="submission" date="2019-06" db="EMBL/GenBank/DDBJ databases">
        <title>A chromosomal-level reference genome of Carpinus fangiana (Coryloideae, Betulaceae).</title>
        <authorList>
            <person name="Yang X."/>
            <person name="Wang Z."/>
            <person name="Zhang L."/>
            <person name="Hao G."/>
            <person name="Liu J."/>
            <person name="Yang Y."/>
        </authorList>
    </citation>
    <scope>NUCLEOTIDE SEQUENCE [LARGE SCALE GENOMIC DNA]</scope>
    <source>
        <strain evidence="4">Cfa_2016G</strain>
        <tissue evidence="4">Leaf</tissue>
    </source>
</reference>
<dbReference type="PANTHER" id="PTHR33142:SF66">
    <property type="entry name" value="CYCLIN-DEPENDENT PROTEIN KINASE INHIBITOR SMR3"/>
    <property type="match status" value="1"/>
</dbReference>
<keyword evidence="1" id="KW-0649">Protein kinase inhibitor</keyword>
<dbReference type="GO" id="GO:0005634">
    <property type="term" value="C:nucleus"/>
    <property type="evidence" value="ECO:0007669"/>
    <property type="project" value="TreeGrafter"/>
</dbReference>
<dbReference type="PANTHER" id="PTHR33142">
    <property type="entry name" value="CYCLIN-DEPENDENT PROTEIN KINASE INHIBITOR SMR13"/>
    <property type="match status" value="1"/>
</dbReference>
<dbReference type="GO" id="GO:0004860">
    <property type="term" value="F:protein kinase inhibitor activity"/>
    <property type="evidence" value="ECO:0007669"/>
    <property type="project" value="UniProtKB-KW"/>
</dbReference>
<dbReference type="InterPro" id="IPR040389">
    <property type="entry name" value="SMR"/>
</dbReference>
<evidence type="ECO:0000256" key="3">
    <source>
        <dbReference type="SAM" id="MobiDB-lite"/>
    </source>
</evidence>
<evidence type="ECO:0000313" key="4">
    <source>
        <dbReference type="EMBL" id="KAE8039043.1"/>
    </source>
</evidence>
<dbReference type="AlphaFoldDB" id="A0A660KRH4"/>
<accession>A0A660KRH4</accession>
<evidence type="ECO:0000256" key="2">
    <source>
        <dbReference type="ARBA" id="ARBA00023306"/>
    </source>
</evidence>
<dbReference type="GO" id="GO:0032875">
    <property type="term" value="P:regulation of DNA endoreduplication"/>
    <property type="evidence" value="ECO:0007669"/>
    <property type="project" value="InterPro"/>
</dbReference>
<evidence type="ECO:0008006" key="6">
    <source>
        <dbReference type="Google" id="ProtNLM"/>
    </source>
</evidence>
<name>A0A660KRH4_9ROSI</name>